<reference evidence="2 3" key="1">
    <citation type="submission" date="2015-01" db="EMBL/GenBank/DDBJ databases">
        <title>Genome sequence of Jeotgalibacillus alimentarius.</title>
        <authorList>
            <person name="Goh K.M."/>
            <person name="Chan K.-G."/>
            <person name="Yaakop A.S."/>
            <person name="Ee R."/>
            <person name="Gan H.M."/>
            <person name="Chan C.S."/>
        </authorList>
    </citation>
    <scope>NUCLEOTIDE SEQUENCE [LARGE SCALE GENOMIC DNA]</scope>
    <source>
        <strain evidence="2 3">YKJ-13</strain>
    </source>
</reference>
<accession>A0A0C2WAC9</accession>
<keyword evidence="1" id="KW-0732">Signal</keyword>
<dbReference type="RefSeq" id="WP_041121148.1">
    <property type="nucleotide sequence ID" value="NZ_JXRQ01000008.1"/>
</dbReference>
<feature type="chain" id="PRO_5038642096" description="Lipoprotein" evidence="1">
    <location>
        <begin position="21"/>
        <end position="126"/>
    </location>
</feature>
<dbReference type="PATRIC" id="fig|135826.4.peg.490"/>
<dbReference type="Proteomes" id="UP000031950">
    <property type="component" value="Unassembled WGS sequence"/>
</dbReference>
<dbReference type="STRING" id="135826.KP77_04920"/>
<gene>
    <name evidence="2" type="ORF">KP77_04920</name>
</gene>
<dbReference type="OrthoDB" id="2455549at2"/>
<dbReference type="PROSITE" id="PS51257">
    <property type="entry name" value="PROKAR_LIPOPROTEIN"/>
    <property type="match status" value="1"/>
</dbReference>
<keyword evidence="3" id="KW-1185">Reference proteome</keyword>
<evidence type="ECO:0000256" key="1">
    <source>
        <dbReference type="SAM" id="SignalP"/>
    </source>
</evidence>
<comment type="caution">
    <text evidence="2">The sequence shown here is derived from an EMBL/GenBank/DDBJ whole genome shotgun (WGS) entry which is preliminary data.</text>
</comment>
<dbReference type="EMBL" id="JXRQ01000008">
    <property type="protein sequence ID" value="KIL53516.1"/>
    <property type="molecule type" value="Genomic_DNA"/>
</dbReference>
<name>A0A0C2WAC9_9BACL</name>
<evidence type="ECO:0000313" key="3">
    <source>
        <dbReference type="Proteomes" id="UP000031950"/>
    </source>
</evidence>
<dbReference type="AlphaFoldDB" id="A0A0C2WAC9"/>
<feature type="signal peptide" evidence="1">
    <location>
        <begin position="1"/>
        <end position="20"/>
    </location>
</feature>
<evidence type="ECO:0000313" key="2">
    <source>
        <dbReference type="EMBL" id="KIL53516.1"/>
    </source>
</evidence>
<protein>
    <recommendedName>
        <fullName evidence="4">Lipoprotein</fullName>
    </recommendedName>
</protein>
<proteinExistence type="predicted"/>
<evidence type="ECO:0008006" key="4">
    <source>
        <dbReference type="Google" id="ProtNLM"/>
    </source>
</evidence>
<organism evidence="2 3">
    <name type="scientific">Jeotgalibacillus alimentarius</name>
    <dbReference type="NCBI Taxonomy" id="135826"/>
    <lineage>
        <taxon>Bacteria</taxon>
        <taxon>Bacillati</taxon>
        <taxon>Bacillota</taxon>
        <taxon>Bacilli</taxon>
        <taxon>Bacillales</taxon>
        <taxon>Caryophanaceae</taxon>
        <taxon>Jeotgalibacillus</taxon>
    </lineage>
</organism>
<sequence>MRFKSFLLVAGIIALLTACGSKEFTVSGESEHWLADVNVSQTNDGYETQELLLTYTGDDMESVGEFNYNVDSVGSFGKSGNELEGDGTFVDKNEANPTNAKVTEQTDFEVTIEWDGKTETIQLNQQ</sequence>